<dbReference type="SUPFAM" id="SSF53335">
    <property type="entry name" value="S-adenosyl-L-methionine-dependent methyltransferases"/>
    <property type="match status" value="1"/>
</dbReference>
<feature type="domain" description="O-methyltransferase C-terminal" evidence="4">
    <location>
        <begin position="178"/>
        <end position="301"/>
    </location>
</feature>
<keyword evidence="3" id="KW-0949">S-adenosyl-L-methionine</keyword>
<keyword evidence="2" id="KW-0808">Transferase</keyword>
<dbReference type="InterPro" id="IPR029063">
    <property type="entry name" value="SAM-dependent_MTases_sf"/>
</dbReference>
<evidence type="ECO:0000259" key="5">
    <source>
        <dbReference type="Pfam" id="PF08100"/>
    </source>
</evidence>
<dbReference type="GO" id="GO:0008171">
    <property type="term" value="F:O-methyltransferase activity"/>
    <property type="evidence" value="ECO:0007669"/>
    <property type="project" value="InterPro"/>
</dbReference>
<dbReference type="InterPro" id="IPR036388">
    <property type="entry name" value="WH-like_DNA-bd_sf"/>
</dbReference>
<accession>A0A2V2MYI6</accession>
<dbReference type="Pfam" id="PF08100">
    <property type="entry name" value="Dimerisation"/>
    <property type="match status" value="1"/>
</dbReference>
<organism evidence="6 7">
    <name type="scientific">Methanospirillum lacunae</name>
    <dbReference type="NCBI Taxonomy" id="668570"/>
    <lineage>
        <taxon>Archaea</taxon>
        <taxon>Methanobacteriati</taxon>
        <taxon>Methanobacteriota</taxon>
        <taxon>Stenosarchaea group</taxon>
        <taxon>Methanomicrobia</taxon>
        <taxon>Methanomicrobiales</taxon>
        <taxon>Methanospirillaceae</taxon>
        <taxon>Methanospirillum</taxon>
    </lineage>
</organism>
<dbReference type="Pfam" id="PF00891">
    <property type="entry name" value="Methyltransf_2"/>
    <property type="match status" value="1"/>
</dbReference>
<dbReference type="Proteomes" id="UP000245657">
    <property type="component" value="Unassembled WGS sequence"/>
</dbReference>
<evidence type="ECO:0000256" key="3">
    <source>
        <dbReference type="ARBA" id="ARBA00022691"/>
    </source>
</evidence>
<protein>
    <submittedName>
        <fullName evidence="6">Uncharacterized protein</fullName>
    </submittedName>
</protein>
<evidence type="ECO:0000256" key="2">
    <source>
        <dbReference type="ARBA" id="ARBA00022679"/>
    </source>
</evidence>
<proteinExistence type="predicted"/>
<reference evidence="6 7" key="1">
    <citation type="submission" date="2018-05" db="EMBL/GenBank/DDBJ databases">
        <title>Draft genome of Methanospirillum lacunae Ki8-1.</title>
        <authorList>
            <person name="Dueholm M.S."/>
            <person name="Nielsen P.H."/>
            <person name="Bakmann L.F."/>
            <person name="Otzen D.E."/>
        </authorList>
    </citation>
    <scope>NUCLEOTIDE SEQUENCE [LARGE SCALE GENOMIC DNA]</scope>
    <source>
        <strain evidence="6 7">Ki8-1</strain>
    </source>
</reference>
<dbReference type="PANTHER" id="PTHR11746">
    <property type="entry name" value="O-METHYLTRANSFERASE"/>
    <property type="match status" value="1"/>
</dbReference>
<dbReference type="AlphaFoldDB" id="A0A2V2MYI6"/>
<evidence type="ECO:0000313" key="7">
    <source>
        <dbReference type="Proteomes" id="UP000245657"/>
    </source>
</evidence>
<evidence type="ECO:0000259" key="4">
    <source>
        <dbReference type="Pfam" id="PF00891"/>
    </source>
</evidence>
<feature type="domain" description="O-methyltransferase dimerisation" evidence="5">
    <location>
        <begin position="61"/>
        <end position="123"/>
    </location>
</feature>
<dbReference type="InterPro" id="IPR001077">
    <property type="entry name" value="COMT_C"/>
</dbReference>
<dbReference type="GO" id="GO:0032259">
    <property type="term" value="P:methylation"/>
    <property type="evidence" value="ECO:0007669"/>
    <property type="project" value="UniProtKB-KW"/>
</dbReference>
<dbReference type="InterPro" id="IPR012967">
    <property type="entry name" value="COMT_dimerisation"/>
</dbReference>
<dbReference type="EMBL" id="QGMY01000008">
    <property type="protein sequence ID" value="PWR71340.1"/>
    <property type="molecule type" value="Genomic_DNA"/>
</dbReference>
<name>A0A2V2MYI6_9EURY</name>
<dbReference type="InterPro" id="IPR016461">
    <property type="entry name" value="COMT-like"/>
</dbReference>
<comment type="caution">
    <text evidence="6">The sequence shown here is derived from an EMBL/GenBank/DDBJ whole genome shotgun (WGS) entry which is preliminary data.</text>
</comment>
<evidence type="ECO:0000256" key="1">
    <source>
        <dbReference type="ARBA" id="ARBA00022603"/>
    </source>
</evidence>
<dbReference type="Gene3D" id="1.10.10.10">
    <property type="entry name" value="Winged helix-like DNA-binding domain superfamily/Winged helix DNA-binding domain"/>
    <property type="match status" value="1"/>
</dbReference>
<gene>
    <name evidence="6" type="ORF">DK846_10770</name>
</gene>
<dbReference type="Gene3D" id="3.40.50.150">
    <property type="entry name" value="Vaccinia Virus protein VP39"/>
    <property type="match status" value="1"/>
</dbReference>
<dbReference type="GO" id="GO:0046983">
    <property type="term" value="F:protein dimerization activity"/>
    <property type="evidence" value="ECO:0007669"/>
    <property type="project" value="InterPro"/>
</dbReference>
<dbReference type="CDD" id="cd02440">
    <property type="entry name" value="AdoMet_MTases"/>
    <property type="match status" value="1"/>
</dbReference>
<keyword evidence="1" id="KW-0489">Methyltransferase</keyword>
<evidence type="ECO:0000313" key="6">
    <source>
        <dbReference type="EMBL" id="PWR71340.1"/>
    </source>
</evidence>
<keyword evidence="7" id="KW-1185">Reference proteome</keyword>
<sequence>MIPTLCSHQISSTISSLQCQKGKQNNRNKQRVFITNPPTEPHLLFRKVNRMAAQTQQFYSLLAALELKLFDYLDTPVSITELSKVIPRHEMLPPLLRILVDCDFICENNGLYQNTQLATTYFSSGSPYYQGAYLEKIKKKISELWVHLPDVIKNGPVIYDKKEFFCDMCLPPMAENAMTGRLQQVIRSIVALPEFLSARLMLDLGGGHGLYSIALASLKQDLTCIVFDLPEVTDTACDYIIAHDMDEQVKVCPGNFFTDEIGAGYNLILSSSNPSGKNTSMIPKIYDALAPGGIFVNIQSGDNEIADNPLSQLESRMWMIGEEPEWKSHRGKKQTFLSDDYLRSLQDCGFTIKQVERIPDLFTDDYSVTMIICKKKEEPKPAPCLRISLLSKKEREKMITLTVDTQNPEWLQTLELMGISSRKSDPGFTD</sequence>